<dbReference type="PRINTS" id="PR00682">
    <property type="entry name" value="IPNSYNTHASE"/>
</dbReference>
<dbReference type="InterPro" id="IPR044861">
    <property type="entry name" value="IPNS-like_FE2OG_OXY"/>
</dbReference>
<dbReference type="SUPFAM" id="SSF51197">
    <property type="entry name" value="Clavaminate synthase-like"/>
    <property type="match status" value="1"/>
</dbReference>
<dbReference type="InterPro" id="IPR026992">
    <property type="entry name" value="DIOX_N"/>
</dbReference>
<protein>
    <recommendedName>
        <fullName evidence="2">Fe2OG dioxygenase domain-containing protein</fullName>
    </recommendedName>
</protein>
<organism evidence="3">
    <name type="scientific">Spongospora subterranea</name>
    <dbReference type="NCBI Taxonomy" id="70186"/>
    <lineage>
        <taxon>Eukaryota</taxon>
        <taxon>Sar</taxon>
        <taxon>Rhizaria</taxon>
        <taxon>Endomyxa</taxon>
        <taxon>Phytomyxea</taxon>
        <taxon>Plasmodiophorida</taxon>
        <taxon>Plasmodiophoridae</taxon>
        <taxon>Spongospora</taxon>
    </lineage>
</organism>
<evidence type="ECO:0000313" key="3">
    <source>
        <dbReference type="EMBL" id="CRZ12438.1"/>
    </source>
</evidence>
<keyword evidence="1" id="KW-0479">Metal-binding</keyword>
<proteinExistence type="inferred from homology"/>
<comment type="similarity">
    <text evidence="1">Belongs to the iron/ascorbate-dependent oxidoreductase family.</text>
</comment>
<dbReference type="InterPro" id="IPR050231">
    <property type="entry name" value="Iron_ascorbate_oxido_reductase"/>
</dbReference>
<keyword evidence="1" id="KW-0560">Oxidoreductase</keyword>
<dbReference type="Pfam" id="PF03171">
    <property type="entry name" value="2OG-FeII_Oxy"/>
    <property type="match status" value="1"/>
</dbReference>
<dbReference type="PANTHER" id="PTHR47990">
    <property type="entry name" value="2-OXOGLUTARATE (2OG) AND FE(II)-DEPENDENT OXYGENASE SUPERFAMILY PROTEIN-RELATED"/>
    <property type="match status" value="1"/>
</dbReference>
<dbReference type="AlphaFoldDB" id="A0A0H5REJ6"/>
<name>A0A0H5REJ6_9EUKA</name>
<dbReference type="GO" id="GO:0046872">
    <property type="term" value="F:metal ion binding"/>
    <property type="evidence" value="ECO:0007669"/>
    <property type="project" value="UniProtKB-KW"/>
</dbReference>
<dbReference type="InterPro" id="IPR005123">
    <property type="entry name" value="Oxoglu/Fe-dep_dioxygenase_dom"/>
</dbReference>
<dbReference type="Gene3D" id="2.60.120.330">
    <property type="entry name" value="B-lactam Antibiotic, Isopenicillin N Synthase, Chain"/>
    <property type="match status" value="1"/>
</dbReference>
<keyword evidence="1" id="KW-0408">Iron</keyword>
<dbReference type="Pfam" id="PF14226">
    <property type="entry name" value="DIOX_N"/>
    <property type="match status" value="1"/>
</dbReference>
<feature type="domain" description="Fe2OG dioxygenase" evidence="2">
    <location>
        <begin position="178"/>
        <end position="284"/>
    </location>
</feature>
<sequence length="335" mass="37539">MGSDFTAVPIVDIGALVDPDADPSQKQRAASAIDTALRTVGFMYVMGHGIDQGLVDRARLITRQFFHQDSAVKSKISMENQDVSVRGYQRLGDNITQGKPDWHEAIDFYREIPIGHRLRDDGDPMHSDNQWPETPAQFKPTFDLYIEKMLQLGAFIMEGVARACKLPPDYFVRYYDESYWVMRTIYYPAKESVAKLSNPLDYGCGEHTDYGCLTMINCDDVQGALVAKNRDNQWIIADPVPGAFIVNVGDMLSKWTNGVYRSTPHKVNSVPGSDRVSIPFFFEPNYDALITPLPHFGGSPGDDDGVVFGEHLSKRVLSNFKYSPNVESDNLVRGL</sequence>
<dbReference type="PROSITE" id="PS51471">
    <property type="entry name" value="FE2OG_OXY"/>
    <property type="match status" value="1"/>
</dbReference>
<evidence type="ECO:0000259" key="2">
    <source>
        <dbReference type="PROSITE" id="PS51471"/>
    </source>
</evidence>
<dbReference type="InterPro" id="IPR027443">
    <property type="entry name" value="IPNS-like_sf"/>
</dbReference>
<dbReference type="EMBL" id="HACM01011996">
    <property type="protein sequence ID" value="CRZ12438.1"/>
    <property type="molecule type" value="Transcribed_RNA"/>
</dbReference>
<dbReference type="GO" id="GO:0016491">
    <property type="term" value="F:oxidoreductase activity"/>
    <property type="evidence" value="ECO:0007669"/>
    <property type="project" value="UniProtKB-KW"/>
</dbReference>
<accession>A0A0H5REJ6</accession>
<evidence type="ECO:0000256" key="1">
    <source>
        <dbReference type="RuleBase" id="RU003682"/>
    </source>
</evidence>
<reference evidence="3" key="1">
    <citation type="submission" date="2015-04" db="EMBL/GenBank/DDBJ databases">
        <title>The genome sequence of the plant pathogenic Rhizarian Plasmodiophora brassicae reveals insights in its biotrophic life cycle and the origin of chitin synthesis.</title>
        <authorList>
            <person name="Schwelm A."/>
            <person name="Fogelqvist J."/>
            <person name="Knaust A."/>
            <person name="Julke S."/>
            <person name="Lilja T."/>
            <person name="Dhandapani V."/>
            <person name="Bonilla-Rosso G."/>
            <person name="Karlsson M."/>
            <person name="Shevchenko A."/>
            <person name="Choi S.R."/>
            <person name="Kim H.G."/>
            <person name="Park J.Y."/>
            <person name="Lim Y.P."/>
            <person name="Ludwig-Muller J."/>
            <person name="Dixelius C."/>
        </authorList>
    </citation>
    <scope>NUCLEOTIDE SEQUENCE</scope>
    <source>
        <tissue evidence="3">Potato root galls</tissue>
    </source>
</reference>